<evidence type="ECO:0000313" key="1">
    <source>
        <dbReference type="EMBL" id="OAY76045.1"/>
    </source>
</evidence>
<accession>A0A199VGZ5</accession>
<evidence type="ECO:0000313" key="2">
    <source>
        <dbReference type="Proteomes" id="UP000092600"/>
    </source>
</evidence>
<dbReference type="STRING" id="4615.A0A199VGZ5"/>
<name>A0A199VGZ5_ANACO</name>
<reference evidence="1 2" key="1">
    <citation type="journal article" date="2016" name="DNA Res.">
        <title>The draft genome of MD-2 pineapple using hybrid error correction of long reads.</title>
        <authorList>
            <person name="Redwan R.M."/>
            <person name="Saidin A."/>
            <person name="Kumar S.V."/>
        </authorList>
    </citation>
    <scope>NUCLEOTIDE SEQUENCE [LARGE SCALE GENOMIC DNA]</scope>
    <source>
        <strain evidence="2">cv. MD2</strain>
        <tissue evidence="1">Leaf</tissue>
    </source>
</reference>
<dbReference type="AlphaFoldDB" id="A0A199VGZ5"/>
<dbReference type="EMBL" id="LSRQ01001924">
    <property type="protein sequence ID" value="OAY76045.1"/>
    <property type="molecule type" value="Genomic_DNA"/>
</dbReference>
<dbReference type="Pfam" id="PF06830">
    <property type="entry name" value="Root_cap"/>
    <property type="match status" value="2"/>
</dbReference>
<feature type="non-terminal residue" evidence="1">
    <location>
        <position position="552"/>
    </location>
</feature>
<gene>
    <name evidence="1" type="ORF">ACMD2_16039</name>
</gene>
<organism evidence="1 2">
    <name type="scientific">Ananas comosus</name>
    <name type="common">Pineapple</name>
    <name type="synonym">Ananas ananas</name>
    <dbReference type="NCBI Taxonomy" id="4615"/>
    <lineage>
        <taxon>Eukaryota</taxon>
        <taxon>Viridiplantae</taxon>
        <taxon>Streptophyta</taxon>
        <taxon>Embryophyta</taxon>
        <taxon>Tracheophyta</taxon>
        <taxon>Spermatophyta</taxon>
        <taxon>Magnoliopsida</taxon>
        <taxon>Liliopsida</taxon>
        <taxon>Poales</taxon>
        <taxon>Bromeliaceae</taxon>
        <taxon>Bromelioideae</taxon>
        <taxon>Ananas</taxon>
    </lineage>
</organism>
<protein>
    <submittedName>
        <fullName evidence="1">Uncharacterized protein</fullName>
    </submittedName>
</protein>
<dbReference type="InterPro" id="IPR009646">
    <property type="entry name" value="Root_cap"/>
</dbReference>
<dbReference type="Proteomes" id="UP000092600">
    <property type="component" value="Unassembled WGS sequence"/>
</dbReference>
<proteinExistence type="predicted"/>
<comment type="caution">
    <text evidence="1">The sequence shown here is derived from an EMBL/GenBank/DDBJ whole genome shotgun (WGS) entry which is preliminary data.</text>
</comment>
<sequence length="552" mass="60127">MDPYFGNCYGIPLKCPPGCPKLCEVDCKACKPYCDCDKPGAVCQDPRFIGGDGIMFYFHGRKEKDFCLVTNPDIHINAHFIGKKGNKGRDFTWVQSIGASFGSHQLYVGARKVANWTQSEDYMHIQFDGVDVNIPLGNGEMWFFPDSGLTIKRVGQTNSIVAEVVGVVKIRVRVVPITKEESRVHGYDIKEEDCFAHLELSFKFSSLSNLVDGVLGQTYAPGYRSRVKMGAAMPIMGAAEKFASSHLFATDCAVSKFGFRREGAELEDPRTVTCGATGGGVGIGCPNQCEVDCNTCKPYCPCDKPGAVCHDPRFIGGDGIKFYFHGKKNKDFCLVTDSDIHVNAHFIGKQGKGRDFTWVQSIGILFGSQQFYVGARKVATWHGSDDNMHVQFNGADINIPSGDGEMWTSPEGDLQIKRVGETNSIVAEVVGVVKIGVRVVPITEEESRIHGYGITEDDCFAHLELSFKFSSLSNSVSGVLGQTYVPGYRSPVKIGVPMPVMGGAEKYSTSHLFATDCAVSKFGLKREGAEIEDPPTVACGAQDGIQGIVCKR</sequence>
<dbReference type="PANTHER" id="PTHR31656">
    <property type="entry name" value="ROOT CAP DOMAIN-CONTAINING PROTEIN"/>
    <property type="match status" value="1"/>
</dbReference>